<sequence>MVLPSKKHRRINNYAYRDLTKALKRKAQRANEPCWICGKPIDYTGDWRSKWSFTADHVIPIALGGNPRGELRPAHRSCNSRRGDTTRKPKTRRIKPVERYSRNW</sequence>
<dbReference type="Proteomes" id="UP000594961">
    <property type="component" value="Chromosome"/>
</dbReference>
<feature type="domain" description="HNH nuclease" evidence="2">
    <location>
        <begin position="21"/>
        <end position="80"/>
    </location>
</feature>
<accession>A0A7M1R1N5</accession>
<keyword evidence="3" id="KW-0378">Hydrolase</keyword>
<dbReference type="AlphaFoldDB" id="A0A7M1R1N5"/>
<dbReference type="Gene3D" id="1.10.30.50">
    <property type="match status" value="1"/>
</dbReference>
<dbReference type="GO" id="GO:0004519">
    <property type="term" value="F:endonuclease activity"/>
    <property type="evidence" value="ECO:0007669"/>
    <property type="project" value="UniProtKB-KW"/>
</dbReference>
<keyword evidence="3" id="KW-0540">Nuclease</keyword>
<dbReference type="Pfam" id="PF01844">
    <property type="entry name" value="HNH"/>
    <property type="match status" value="1"/>
</dbReference>
<dbReference type="GO" id="GO:0008270">
    <property type="term" value="F:zinc ion binding"/>
    <property type="evidence" value="ECO:0007669"/>
    <property type="project" value="InterPro"/>
</dbReference>
<name>A0A7M1R1N5_9ACTO</name>
<dbReference type="EMBL" id="CP063212">
    <property type="protein sequence ID" value="QOR47594.1"/>
    <property type="molecule type" value="Genomic_DNA"/>
</dbReference>
<dbReference type="InterPro" id="IPR002711">
    <property type="entry name" value="HNH"/>
</dbReference>
<protein>
    <submittedName>
        <fullName evidence="3">HNH endonuclease</fullName>
    </submittedName>
</protein>
<dbReference type="SMART" id="SM00507">
    <property type="entry name" value="HNHc"/>
    <property type="match status" value="1"/>
</dbReference>
<feature type="region of interest" description="Disordered" evidence="1">
    <location>
        <begin position="65"/>
        <end position="104"/>
    </location>
</feature>
<dbReference type="GO" id="GO:0003676">
    <property type="term" value="F:nucleic acid binding"/>
    <property type="evidence" value="ECO:0007669"/>
    <property type="project" value="InterPro"/>
</dbReference>
<dbReference type="RefSeq" id="WP_197552911.1">
    <property type="nucleotide sequence ID" value="NZ_CP063212.1"/>
</dbReference>
<reference evidence="3 4" key="1">
    <citation type="submission" date="2020-10" db="EMBL/GenBank/DDBJ databases">
        <title>Trueperella pecoris sp. nov. isolated from bovine and porcine specimens.</title>
        <authorList>
            <person name="Schoenecker L."/>
            <person name="Schnydrig P."/>
            <person name="Brodard I."/>
            <person name="Thomann A."/>
            <person name="Hemphill A."/>
            <person name="Rodriguez-Campos S."/>
            <person name="Perreten V."/>
            <person name="Jores J."/>
            <person name="Kittl S."/>
        </authorList>
    </citation>
    <scope>NUCLEOTIDE SEQUENCE [LARGE SCALE GENOMIC DNA]</scope>
    <source>
        <strain evidence="3 4">19OD0592</strain>
    </source>
</reference>
<evidence type="ECO:0000313" key="4">
    <source>
        <dbReference type="Proteomes" id="UP000594961"/>
    </source>
</evidence>
<evidence type="ECO:0000313" key="3">
    <source>
        <dbReference type="EMBL" id="QOR47594.1"/>
    </source>
</evidence>
<evidence type="ECO:0000256" key="1">
    <source>
        <dbReference type="SAM" id="MobiDB-lite"/>
    </source>
</evidence>
<gene>
    <name evidence="3" type="ORF">INS90_10165</name>
</gene>
<feature type="compositionally biased region" description="Basic and acidic residues" evidence="1">
    <location>
        <begin position="95"/>
        <end position="104"/>
    </location>
</feature>
<dbReference type="CDD" id="cd00085">
    <property type="entry name" value="HNHc"/>
    <property type="match status" value="1"/>
</dbReference>
<organism evidence="3 4">
    <name type="scientific">Trueperella pecoris</name>
    <dbReference type="NCBI Taxonomy" id="2733571"/>
    <lineage>
        <taxon>Bacteria</taxon>
        <taxon>Bacillati</taxon>
        <taxon>Actinomycetota</taxon>
        <taxon>Actinomycetes</taxon>
        <taxon>Actinomycetales</taxon>
        <taxon>Actinomycetaceae</taxon>
        <taxon>Trueperella</taxon>
    </lineage>
</organism>
<dbReference type="InterPro" id="IPR003615">
    <property type="entry name" value="HNH_nuc"/>
</dbReference>
<proteinExistence type="predicted"/>
<keyword evidence="3" id="KW-0255">Endonuclease</keyword>
<evidence type="ECO:0000259" key="2">
    <source>
        <dbReference type="SMART" id="SM00507"/>
    </source>
</evidence>